<dbReference type="EMBL" id="BMIQ01000003">
    <property type="protein sequence ID" value="GGE03147.1"/>
    <property type="molecule type" value="Genomic_DNA"/>
</dbReference>
<reference evidence="2" key="1">
    <citation type="journal article" date="2014" name="Int. J. Syst. Evol. Microbiol.">
        <title>Complete genome sequence of Corynebacterium casei LMG S-19264T (=DSM 44701T), isolated from a smear-ripened cheese.</title>
        <authorList>
            <consortium name="US DOE Joint Genome Institute (JGI-PGF)"/>
            <person name="Walter F."/>
            <person name="Albersmeier A."/>
            <person name="Kalinowski J."/>
            <person name="Ruckert C."/>
        </authorList>
    </citation>
    <scope>NUCLEOTIDE SEQUENCE</scope>
    <source>
        <strain evidence="2">CGMCC 1.15367</strain>
    </source>
</reference>
<evidence type="ECO:0000313" key="3">
    <source>
        <dbReference type="Proteomes" id="UP000644699"/>
    </source>
</evidence>
<evidence type="ECO:0000313" key="2">
    <source>
        <dbReference type="EMBL" id="GGE03147.1"/>
    </source>
</evidence>
<name>A0A916ZLD7_9HYPH</name>
<protein>
    <recommendedName>
        <fullName evidence="4">AbrB family transcriptional regulator</fullName>
    </recommendedName>
</protein>
<evidence type="ECO:0008006" key="4">
    <source>
        <dbReference type="Google" id="ProtNLM"/>
    </source>
</evidence>
<organism evidence="2 3">
    <name type="scientific">Aureimonas endophytica</name>
    <dbReference type="NCBI Taxonomy" id="2027858"/>
    <lineage>
        <taxon>Bacteria</taxon>
        <taxon>Pseudomonadati</taxon>
        <taxon>Pseudomonadota</taxon>
        <taxon>Alphaproteobacteria</taxon>
        <taxon>Hyphomicrobiales</taxon>
        <taxon>Aurantimonadaceae</taxon>
        <taxon>Aureimonas</taxon>
    </lineage>
</organism>
<accession>A0A916ZLD7</accession>
<sequence length="61" mass="6506">MAEVVDGEVRLSTPDATLDRARALFRKYVPAGSSVVDEVIADRRAEDAEDGSAGESDRGEP</sequence>
<keyword evidence="3" id="KW-1185">Reference proteome</keyword>
<dbReference type="RefSeq" id="WP_210318365.1">
    <property type="nucleotide sequence ID" value="NZ_BMIQ01000003.1"/>
</dbReference>
<comment type="caution">
    <text evidence="2">The sequence shown here is derived from an EMBL/GenBank/DDBJ whole genome shotgun (WGS) entry which is preliminary data.</text>
</comment>
<dbReference type="AlphaFoldDB" id="A0A916ZLD7"/>
<proteinExistence type="predicted"/>
<feature type="region of interest" description="Disordered" evidence="1">
    <location>
        <begin position="39"/>
        <end position="61"/>
    </location>
</feature>
<reference evidence="2" key="2">
    <citation type="submission" date="2020-09" db="EMBL/GenBank/DDBJ databases">
        <authorList>
            <person name="Sun Q."/>
            <person name="Zhou Y."/>
        </authorList>
    </citation>
    <scope>NUCLEOTIDE SEQUENCE</scope>
    <source>
        <strain evidence="2">CGMCC 1.15367</strain>
    </source>
</reference>
<evidence type="ECO:0000256" key="1">
    <source>
        <dbReference type="SAM" id="MobiDB-lite"/>
    </source>
</evidence>
<dbReference type="Proteomes" id="UP000644699">
    <property type="component" value="Unassembled WGS sequence"/>
</dbReference>
<gene>
    <name evidence="2" type="ORF">GCM10011390_22500</name>
</gene>